<dbReference type="CDD" id="cd02440">
    <property type="entry name" value="AdoMet_MTases"/>
    <property type="match status" value="1"/>
</dbReference>
<feature type="domain" description="Methyltransferase" evidence="1">
    <location>
        <begin position="73"/>
        <end position="130"/>
    </location>
</feature>
<dbReference type="GeneID" id="25144486"/>
<organism evidence="2 3">
    <name type="scientific">Halostagnicola larsenii XH-48</name>
    <dbReference type="NCBI Taxonomy" id="797299"/>
    <lineage>
        <taxon>Archaea</taxon>
        <taxon>Methanobacteriati</taxon>
        <taxon>Methanobacteriota</taxon>
        <taxon>Stenosarchaea group</taxon>
        <taxon>Halobacteria</taxon>
        <taxon>Halobacteriales</taxon>
        <taxon>Natrialbaceae</taxon>
        <taxon>Halostagnicola</taxon>
    </lineage>
</organism>
<proteinExistence type="predicted"/>
<gene>
    <name evidence="2" type="ORF">HALLA_08335</name>
</gene>
<accession>W0JUV6</accession>
<reference evidence="2 3" key="1">
    <citation type="submission" date="2014-01" db="EMBL/GenBank/DDBJ databases">
        <authorList>
            <consortium name="DOE Joint Genome Institute"/>
            <person name="Anderson I."/>
            <person name="Huntemann M."/>
            <person name="Han J."/>
            <person name="Chen A."/>
            <person name="Kyrpides N."/>
            <person name="Mavromatis K."/>
            <person name="Markowitz V."/>
            <person name="Palaniappan K."/>
            <person name="Ivanova N."/>
            <person name="Schaumberg A."/>
            <person name="Pati A."/>
            <person name="Liolios K."/>
            <person name="Nordberg H.P."/>
            <person name="Cantor M.N."/>
            <person name="Hua S.X."/>
            <person name="Woyke T."/>
        </authorList>
    </citation>
    <scope>NUCLEOTIDE SEQUENCE [LARGE SCALE GENOMIC DNA]</scope>
    <source>
        <strain evidence="2 3">XH-48</strain>
    </source>
</reference>
<dbReference type="SUPFAM" id="SSF53335">
    <property type="entry name" value="S-adenosyl-L-methionine-dependent methyltransferases"/>
    <property type="match status" value="1"/>
</dbReference>
<name>W0JUV6_9EURY</name>
<protein>
    <recommendedName>
        <fullName evidence="1">Methyltransferase domain-containing protein</fullName>
    </recommendedName>
</protein>
<dbReference type="Proteomes" id="UP000019024">
    <property type="component" value="Chromosome"/>
</dbReference>
<dbReference type="Gene3D" id="3.40.50.150">
    <property type="entry name" value="Vaccinia Virus protein VP39"/>
    <property type="match status" value="1"/>
</dbReference>
<dbReference type="Pfam" id="PF13847">
    <property type="entry name" value="Methyltransf_31"/>
    <property type="match status" value="1"/>
</dbReference>
<keyword evidence="3" id="KW-1185">Reference proteome</keyword>
<dbReference type="AlphaFoldDB" id="W0JUV6"/>
<evidence type="ECO:0000259" key="1">
    <source>
        <dbReference type="Pfam" id="PF13847"/>
    </source>
</evidence>
<dbReference type="OrthoDB" id="199044at2157"/>
<dbReference type="EMBL" id="CP007055">
    <property type="protein sequence ID" value="AHG00803.1"/>
    <property type="molecule type" value="Genomic_DNA"/>
</dbReference>
<dbReference type="InterPro" id="IPR029063">
    <property type="entry name" value="SAM-dependent_MTases_sf"/>
</dbReference>
<dbReference type="InterPro" id="IPR025714">
    <property type="entry name" value="Methyltranfer_dom"/>
</dbReference>
<dbReference type="RefSeq" id="WP_049952065.1">
    <property type="nucleotide sequence ID" value="NZ_CP007055.1"/>
</dbReference>
<sequence length="242" mass="27126">MAETTVTTEQKPIALVKRAVELYRDGGSERLKRGAEEYLRVNTPLLEKPRYQDRRIDNEQRWKRIESHIEPEHDSLLDIGCAEGFFCVRAAERGLQPVGIDSDEKSIRTARERGSDGDVSFRAAEITPETVAELPASDVVLFLTVHHHWVSAFGFESAAAMIRTLCAKSELFVYEPPGDRYLGSETNDVAQELSQYYTDLLRAIVGEDIRIVADYTSPYTGAGREDPIIIVDTSDFEGVNGE</sequence>
<evidence type="ECO:0000313" key="2">
    <source>
        <dbReference type="EMBL" id="AHG00803.1"/>
    </source>
</evidence>
<dbReference type="HOGENOM" id="CLU_1145190_0_0_2"/>
<dbReference type="KEGG" id="hlr:HALLA_08335"/>
<evidence type="ECO:0000313" key="3">
    <source>
        <dbReference type="Proteomes" id="UP000019024"/>
    </source>
</evidence>